<gene>
    <name evidence="2" type="ORF">NCGR_LOCUS54194</name>
</gene>
<accession>A0A811RKE5</accession>
<dbReference type="Proteomes" id="UP000604825">
    <property type="component" value="Unassembled WGS sequence"/>
</dbReference>
<protein>
    <submittedName>
        <fullName evidence="2">Uncharacterized protein</fullName>
    </submittedName>
</protein>
<proteinExistence type="predicted"/>
<evidence type="ECO:0000313" key="3">
    <source>
        <dbReference type="Proteomes" id="UP000604825"/>
    </source>
</evidence>
<feature type="compositionally biased region" description="Low complexity" evidence="1">
    <location>
        <begin position="146"/>
        <end position="157"/>
    </location>
</feature>
<reference evidence="2" key="1">
    <citation type="submission" date="2020-10" db="EMBL/GenBank/DDBJ databases">
        <authorList>
            <person name="Han B."/>
            <person name="Lu T."/>
            <person name="Zhao Q."/>
            <person name="Huang X."/>
            <person name="Zhao Y."/>
        </authorList>
    </citation>
    <scope>NUCLEOTIDE SEQUENCE</scope>
</reference>
<organism evidence="2 3">
    <name type="scientific">Miscanthus lutarioriparius</name>
    <dbReference type="NCBI Taxonomy" id="422564"/>
    <lineage>
        <taxon>Eukaryota</taxon>
        <taxon>Viridiplantae</taxon>
        <taxon>Streptophyta</taxon>
        <taxon>Embryophyta</taxon>
        <taxon>Tracheophyta</taxon>
        <taxon>Spermatophyta</taxon>
        <taxon>Magnoliopsida</taxon>
        <taxon>Liliopsida</taxon>
        <taxon>Poales</taxon>
        <taxon>Poaceae</taxon>
        <taxon>PACMAD clade</taxon>
        <taxon>Panicoideae</taxon>
        <taxon>Andropogonodae</taxon>
        <taxon>Andropogoneae</taxon>
        <taxon>Saccharinae</taxon>
        <taxon>Miscanthus</taxon>
    </lineage>
</organism>
<dbReference type="EMBL" id="CAJGYO010000015">
    <property type="protein sequence ID" value="CAD6270905.1"/>
    <property type="molecule type" value="Genomic_DNA"/>
</dbReference>
<keyword evidence="3" id="KW-1185">Reference proteome</keyword>
<comment type="caution">
    <text evidence="2">The sequence shown here is derived from an EMBL/GenBank/DDBJ whole genome shotgun (WGS) entry which is preliminary data.</text>
</comment>
<feature type="compositionally biased region" description="Polar residues" evidence="1">
    <location>
        <begin position="121"/>
        <end position="131"/>
    </location>
</feature>
<name>A0A811RKE5_9POAL</name>
<evidence type="ECO:0000313" key="2">
    <source>
        <dbReference type="EMBL" id="CAD6270905.1"/>
    </source>
</evidence>
<evidence type="ECO:0000256" key="1">
    <source>
        <dbReference type="SAM" id="MobiDB-lite"/>
    </source>
</evidence>
<feature type="region of interest" description="Disordered" evidence="1">
    <location>
        <begin position="93"/>
        <end position="157"/>
    </location>
</feature>
<sequence length="361" mass="38420">MGNKKSGSQAAVKKEEQKLRETFGFEYHGSWESWDPTRPSVAELTDNQILCHLIRILHDVTSVPPIFPEFSRANPPSAELGVNFFDSMTLAPPPDAVAGPQSARRPDLVVPSPPKSISLGVGSSTTESDLASGQEGEATQEESSKTVPTTATTEAAPLVAQEVSATRVVAEVALAPLPPPSTTLGSPSKKAVEDPILSPLAGQEALVTTTSGSTSEDQLALAVSTSARPPVVIASTAGPSVEAKVPAEIGGHTVNKSPLEPSDAELEQDLAHTIGLWMEACKKHSGFDSAFKAAQPELITQLNELRTKQEECERVWSDNDHCKDRAITTLRTEVDDLKAERQSLLDGAEVAKCIKTLDTKF</sequence>
<dbReference type="AlphaFoldDB" id="A0A811RKE5"/>